<accession>A0AB34KGX3</accession>
<comment type="caution">
    <text evidence="6">The sequence shown here is derived from an EMBL/GenBank/DDBJ whole genome shotgun (WGS) entry which is preliminary data.</text>
</comment>
<dbReference type="EMBL" id="JAAQHG020000028">
    <property type="protein sequence ID" value="KAL1584174.1"/>
    <property type="molecule type" value="Genomic_DNA"/>
</dbReference>
<dbReference type="PANTHER" id="PTHR10627:SF31">
    <property type="entry name" value="DODECA-SATELLITE-BINDING PROTEIN 1, ISOFORM A"/>
    <property type="match status" value="1"/>
</dbReference>
<feature type="compositionally biased region" description="Low complexity" evidence="4">
    <location>
        <begin position="98"/>
        <end position="110"/>
    </location>
</feature>
<dbReference type="Gene3D" id="3.30.1370.10">
    <property type="entry name" value="K Homology domain, type 1"/>
    <property type="match status" value="8"/>
</dbReference>
<gene>
    <name evidence="6" type="ORF">WHR41_07305</name>
</gene>
<dbReference type="CDD" id="cd22408">
    <property type="entry name" value="KH-I_Vigilin_rpt4"/>
    <property type="match status" value="1"/>
</dbReference>
<keyword evidence="2" id="KW-0694">RNA-binding</keyword>
<proteinExistence type="predicted"/>
<feature type="domain" description="K Homology" evidence="5">
    <location>
        <begin position="1131"/>
        <end position="1244"/>
    </location>
</feature>
<feature type="compositionally biased region" description="Polar residues" evidence="4">
    <location>
        <begin position="57"/>
        <end position="66"/>
    </location>
</feature>
<feature type="compositionally biased region" description="Polar residues" evidence="4">
    <location>
        <begin position="126"/>
        <end position="145"/>
    </location>
</feature>
<feature type="domain" description="K Homology" evidence="5">
    <location>
        <begin position="1248"/>
        <end position="1318"/>
    </location>
</feature>
<dbReference type="Pfam" id="PF22952">
    <property type="entry name" value="KH_11"/>
    <property type="match status" value="1"/>
</dbReference>
<evidence type="ECO:0000259" key="5">
    <source>
        <dbReference type="SMART" id="SM00322"/>
    </source>
</evidence>
<dbReference type="GO" id="GO:0005737">
    <property type="term" value="C:cytoplasm"/>
    <property type="evidence" value="ECO:0007669"/>
    <property type="project" value="TreeGrafter"/>
</dbReference>
<dbReference type="GO" id="GO:0003729">
    <property type="term" value="F:mRNA binding"/>
    <property type="evidence" value="ECO:0007669"/>
    <property type="project" value="TreeGrafter"/>
</dbReference>
<evidence type="ECO:0000256" key="1">
    <source>
        <dbReference type="ARBA" id="ARBA00022737"/>
    </source>
</evidence>
<dbReference type="CDD" id="cd22448">
    <property type="entry name" value="KH-I_ScSCP160_rpt3"/>
    <property type="match status" value="1"/>
</dbReference>
<dbReference type="RefSeq" id="XP_069227280.1">
    <property type="nucleotide sequence ID" value="XM_069375910.1"/>
</dbReference>
<evidence type="ECO:0000313" key="6">
    <source>
        <dbReference type="EMBL" id="KAL1584174.1"/>
    </source>
</evidence>
<dbReference type="PROSITE" id="PS50084">
    <property type="entry name" value="KH_TYPE_1"/>
    <property type="match status" value="8"/>
</dbReference>
<feature type="domain" description="K Homology" evidence="5">
    <location>
        <begin position="1059"/>
        <end position="1130"/>
    </location>
</feature>
<feature type="domain" description="K Homology" evidence="5">
    <location>
        <begin position="901"/>
        <end position="974"/>
    </location>
</feature>
<evidence type="ECO:0000256" key="3">
    <source>
        <dbReference type="SAM" id="Coils"/>
    </source>
</evidence>
<dbReference type="CDD" id="cd02394">
    <property type="entry name" value="KH-I_Vigilin_rpt6"/>
    <property type="match status" value="1"/>
</dbReference>
<feature type="coiled-coil region" evidence="3">
    <location>
        <begin position="396"/>
        <end position="430"/>
    </location>
</feature>
<feature type="region of interest" description="Disordered" evidence="4">
    <location>
        <begin position="678"/>
        <end position="718"/>
    </location>
</feature>
<keyword evidence="3" id="KW-0175">Coiled coil</keyword>
<keyword evidence="1" id="KW-0677">Repeat</keyword>
<feature type="compositionally biased region" description="Basic and acidic residues" evidence="4">
    <location>
        <begin position="28"/>
        <end position="37"/>
    </location>
</feature>
<dbReference type="CDD" id="cd00105">
    <property type="entry name" value="KH-I"/>
    <property type="match status" value="1"/>
</dbReference>
<feature type="domain" description="K Homology" evidence="5">
    <location>
        <begin position="242"/>
        <end position="320"/>
    </location>
</feature>
<evidence type="ECO:0000256" key="2">
    <source>
        <dbReference type="PROSITE-ProRule" id="PRU00117"/>
    </source>
</evidence>
<dbReference type="InterPro" id="IPR054548">
    <property type="entry name" value="SCP160-like_KH"/>
</dbReference>
<organism evidence="6 7">
    <name type="scientific">Cladosporium halotolerans</name>
    <dbReference type="NCBI Taxonomy" id="1052096"/>
    <lineage>
        <taxon>Eukaryota</taxon>
        <taxon>Fungi</taxon>
        <taxon>Dikarya</taxon>
        <taxon>Ascomycota</taxon>
        <taxon>Pezizomycotina</taxon>
        <taxon>Dothideomycetes</taxon>
        <taxon>Dothideomycetidae</taxon>
        <taxon>Cladosporiales</taxon>
        <taxon>Cladosporiaceae</taxon>
        <taxon>Cladosporium</taxon>
    </lineage>
</organism>
<feature type="compositionally biased region" description="Low complexity" evidence="4">
    <location>
        <begin position="1"/>
        <end position="13"/>
    </location>
</feature>
<feature type="domain" description="K Homology" evidence="5">
    <location>
        <begin position="416"/>
        <end position="484"/>
    </location>
</feature>
<evidence type="ECO:0000313" key="7">
    <source>
        <dbReference type="Proteomes" id="UP000803884"/>
    </source>
</evidence>
<dbReference type="Pfam" id="PF00013">
    <property type="entry name" value="KH_1"/>
    <property type="match status" value="7"/>
</dbReference>
<evidence type="ECO:0000256" key="4">
    <source>
        <dbReference type="SAM" id="MobiDB-lite"/>
    </source>
</evidence>
<dbReference type="GeneID" id="96008748"/>
<dbReference type="SMART" id="SM00322">
    <property type="entry name" value="KH"/>
    <property type="match status" value="9"/>
</dbReference>
<feature type="domain" description="K Homology" evidence="5">
    <location>
        <begin position="743"/>
        <end position="806"/>
    </location>
</feature>
<dbReference type="Proteomes" id="UP000803884">
    <property type="component" value="Unassembled WGS sequence"/>
</dbReference>
<feature type="domain" description="K Homology" evidence="5">
    <location>
        <begin position="978"/>
        <end position="1055"/>
    </location>
</feature>
<feature type="domain" description="K Homology" evidence="5">
    <location>
        <begin position="810"/>
        <end position="896"/>
    </location>
</feature>
<feature type="region of interest" description="Disordered" evidence="4">
    <location>
        <begin position="1162"/>
        <end position="1203"/>
    </location>
</feature>
<dbReference type="InterPro" id="IPR036612">
    <property type="entry name" value="KH_dom_type_1_sf"/>
</dbReference>
<feature type="region of interest" description="Disordered" evidence="4">
    <location>
        <begin position="852"/>
        <end position="874"/>
    </location>
</feature>
<protein>
    <recommendedName>
        <fullName evidence="5">K Homology domain-containing protein</fullName>
    </recommendedName>
</protein>
<dbReference type="CDD" id="cd22449">
    <property type="entry name" value="KH-I_ScSCP160_rpt4"/>
    <property type="match status" value="1"/>
</dbReference>
<sequence>MSAEASNAASASADVPTSAAERLMQQHAADEAHKATVEEIPDEDAPHPMPSAAPSLPISTDPSRVQTPAPDASVSSKAAGKQPARENKLDTQSEELFPALGGPKAAAPAAQSLWSRKPAAVGKAPNGTSNGMNVPLASNASSRASTPLPGIQTPGSTAPARGQPQMNLPGRQSEQIVLDPSMLKKRDQLKKPVSEVLRDINKRSKAKVEMKSGPGGVLIFEGTGPTDAVRIALKDAASQICAGQNISLPIPASIRGRVVGKQGATIQAISKRTGARINISRQEAAEILEDDDLDQTVDVTIEGDPFAVQMAKQDIEKIVNEHTSSASTRLKHIPAEYYPFLGNNERLAALQQGRDLRMQIPEYKTFGQQAPQIPANRGPASFAPQAGYPIQLSGDRQAVAEMKAELDRQVAELQRQLTMEQVEIERNRHQFVVGDMGSSINDFLAETGCSVIMPPDGHDADELIVVGPADRIDQAVDKIQDLAMRMSSSTADIVKPHANAPRGGQSHARDVTRYLQRRQAIQQIERQHNVRIVPEESGSWQIFAADGKNALKARSDIMNLISGHPPTRFSPLQVDPFFHEHIRSQAARQVRDQYGVHLLVPDEFDDSPALLVFEDRVPSPDYELPRKAPSAQDAQAYQRALQEAQQHILNLIGGQQQIISRDVDAPVKFHDKIRRHVDRHHQSLPQGQIPPQVAYGGPRQAPSAPRKAPQPTLNLRGPQDNVDALVQNLLAFIEQEKQDELERGFTLTFDFPQKFASHLIGRGGENINRLRDEFDVDIQLNEGKCEIKGPEAKANAAKKHILDVGKKLEDEATHHLNIPAQFHRDLIGPQGGQVNRLQDRYNVRVNFPRSKQAGNEDEAVDAAASRRPNQGPNEVIIKGPSRGADACRDELLSLLQYVKDNSYTATVSVAQSQLPSLIGTGGREMEALRLDTGAIVDVPSAKEAASADGRAEVKIKGSKQAVEAAKKVIEERAKVFDDTVTKNIDVERKHHRFIIGAGGSNLASLVEQAGGPSDARARARLARFPKTEAEGNTIRLEGQSSVVEKLAAAILALVADQESQTTEILEVKPDKHRLLIGRGGESRRQLEQQFGVTINVPRQSETGPARSQVKVAGQPENVEKAKAHILELTKEVEGETVQVPLKYHHAIADNGQFFRRLRSDHKVSVDHAGQRPPPRQSVPKPSRGAGSADMPLITDDSSANANNHSFEAHSLHTSTEEGEIPWVLVGPSPEAISAARAKVDRALEEAQKQDTVGFLILPDPRAYRHVVGPGGAEINRIRKQTGTKIQVPRAQSEGEAIEIVGTKAGVEEARDIILEIVQNNS</sequence>
<reference evidence="6 7" key="1">
    <citation type="journal article" date="2020" name="Microbiol. Resour. Announc.">
        <title>Draft Genome Sequence of a Cladosporium Species Isolated from the Mesophotic Ascidian Didemnum maculosum.</title>
        <authorList>
            <person name="Gioti A."/>
            <person name="Siaperas R."/>
            <person name="Nikolaivits E."/>
            <person name="Le Goff G."/>
            <person name="Ouazzani J."/>
            <person name="Kotoulas G."/>
            <person name="Topakas E."/>
        </authorList>
    </citation>
    <scope>NUCLEOTIDE SEQUENCE [LARGE SCALE GENOMIC DNA]</scope>
    <source>
        <strain evidence="6 7">TM138-S3</strain>
    </source>
</reference>
<dbReference type="PANTHER" id="PTHR10627">
    <property type="entry name" value="SCP160"/>
    <property type="match status" value="1"/>
</dbReference>
<dbReference type="SUPFAM" id="SSF54791">
    <property type="entry name" value="Eukaryotic type KH-domain (KH-domain type I)"/>
    <property type="match status" value="7"/>
</dbReference>
<name>A0AB34KGX3_9PEZI</name>
<dbReference type="InterPro" id="IPR004087">
    <property type="entry name" value="KH_dom"/>
</dbReference>
<dbReference type="InterPro" id="IPR004088">
    <property type="entry name" value="KH_dom_type_1"/>
</dbReference>
<feature type="region of interest" description="Disordered" evidence="4">
    <location>
        <begin position="1"/>
        <end position="167"/>
    </location>
</feature>
<keyword evidence="7" id="KW-1185">Reference proteome</keyword>